<keyword evidence="3" id="KW-1185">Reference proteome</keyword>
<proteinExistence type="predicted"/>
<gene>
    <name evidence="2" type="ORF">RFI_21437</name>
</gene>
<protein>
    <submittedName>
        <fullName evidence="2">Uncharacterized protein</fullName>
    </submittedName>
</protein>
<dbReference type="Proteomes" id="UP000023152">
    <property type="component" value="Unassembled WGS sequence"/>
</dbReference>
<keyword evidence="1" id="KW-0812">Transmembrane</keyword>
<keyword evidence="1" id="KW-1133">Transmembrane helix</keyword>
<evidence type="ECO:0000313" key="3">
    <source>
        <dbReference type="Proteomes" id="UP000023152"/>
    </source>
</evidence>
<feature type="transmembrane region" description="Helical" evidence="1">
    <location>
        <begin position="133"/>
        <end position="150"/>
    </location>
</feature>
<organism evidence="2 3">
    <name type="scientific">Reticulomyxa filosa</name>
    <dbReference type="NCBI Taxonomy" id="46433"/>
    <lineage>
        <taxon>Eukaryota</taxon>
        <taxon>Sar</taxon>
        <taxon>Rhizaria</taxon>
        <taxon>Retaria</taxon>
        <taxon>Foraminifera</taxon>
        <taxon>Monothalamids</taxon>
        <taxon>Reticulomyxidae</taxon>
        <taxon>Reticulomyxa</taxon>
    </lineage>
</organism>
<dbReference type="InterPro" id="IPR022122">
    <property type="entry name" value="DUF3657"/>
</dbReference>
<evidence type="ECO:0000256" key="1">
    <source>
        <dbReference type="SAM" id="Phobius"/>
    </source>
</evidence>
<keyword evidence="1" id="KW-0472">Membrane</keyword>
<sequence length="367" mass="42157">MIDLLFMFPSLNVFFFYNTKGIPDLSEFSIVDTTTLCVEDCQNGVHGIYPVTFSSAHFCLLHTMVHGQLINFKFIPPAPLRTSSSLSDPDADSESVSTFCRCHYFCCLFLSIPSFFFFFFCFYLFFFRWSSNIHMYIYVYAISYIYAYALSNGIVIRKTTNVNDSNENNKRQMVKAVDIICQRQATKRRDQTSPQEERSPSEPILGISSFAEVLFHNAIDVPLSPKQWERVNDHHVFYVSSLMKSYETLQSVDFFFFVFTFNKKKKKRENDAIKQTNTIYQLVGKYVMEYLDPASVTYLGADFDELFPVPDIDLPQKLRYIAPDAADKKEVADKVMSSQRALVHVNDINAHHGAEANPGSLVSPLFC</sequence>
<reference evidence="2 3" key="1">
    <citation type="journal article" date="2013" name="Curr. Biol.">
        <title>The Genome of the Foraminiferan Reticulomyxa filosa.</title>
        <authorList>
            <person name="Glockner G."/>
            <person name="Hulsmann N."/>
            <person name="Schleicher M."/>
            <person name="Noegel A.A."/>
            <person name="Eichinger L."/>
            <person name="Gallinger C."/>
            <person name="Pawlowski J."/>
            <person name="Sierra R."/>
            <person name="Euteneuer U."/>
            <person name="Pillet L."/>
            <person name="Moustafa A."/>
            <person name="Platzer M."/>
            <person name="Groth M."/>
            <person name="Szafranski K."/>
            <person name="Schliwa M."/>
        </authorList>
    </citation>
    <scope>NUCLEOTIDE SEQUENCE [LARGE SCALE GENOMIC DNA]</scope>
</reference>
<dbReference type="Pfam" id="PF12394">
    <property type="entry name" value="DUF3657"/>
    <property type="match status" value="1"/>
</dbReference>
<name>X6MPL8_RETFI</name>
<comment type="caution">
    <text evidence="2">The sequence shown here is derived from an EMBL/GenBank/DDBJ whole genome shotgun (WGS) entry which is preliminary data.</text>
</comment>
<evidence type="ECO:0000313" key="2">
    <source>
        <dbReference type="EMBL" id="ETO15928.1"/>
    </source>
</evidence>
<dbReference type="EMBL" id="ASPP01018691">
    <property type="protein sequence ID" value="ETO15928.1"/>
    <property type="molecule type" value="Genomic_DNA"/>
</dbReference>
<accession>X6MPL8</accession>
<feature type="transmembrane region" description="Helical" evidence="1">
    <location>
        <begin position="104"/>
        <end position="127"/>
    </location>
</feature>
<dbReference type="AlphaFoldDB" id="X6MPL8"/>
<feature type="non-terminal residue" evidence="2">
    <location>
        <position position="367"/>
    </location>
</feature>